<gene>
    <name evidence="2" type="ORF">Mth01_57030</name>
</gene>
<proteinExistence type="predicted"/>
<accession>A0A8J3REW3</accession>
<reference evidence="2" key="1">
    <citation type="submission" date="2021-01" db="EMBL/GenBank/DDBJ databases">
        <title>Whole genome shotgun sequence of Sphaerimonospora thailandensis NBRC 107569.</title>
        <authorList>
            <person name="Komaki H."/>
            <person name="Tamura T."/>
        </authorList>
    </citation>
    <scope>NUCLEOTIDE SEQUENCE</scope>
    <source>
        <strain evidence="2">NBRC 107569</strain>
    </source>
</reference>
<dbReference type="Pfam" id="PF04149">
    <property type="entry name" value="DUF397"/>
    <property type="match status" value="1"/>
</dbReference>
<dbReference type="EMBL" id="BOOG01000092">
    <property type="protein sequence ID" value="GIH73450.1"/>
    <property type="molecule type" value="Genomic_DNA"/>
</dbReference>
<name>A0A8J3REW3_9ACTN</name>
<organism evidence="2 3">
    <name type="scientific">Sphaerimonospora thailandensis</name>
    <dbReference type="NCBI Taxonomy" id="795644"/>
    <lineage>
        <taxon>Bacteria</taxon>
        <taxon>Bacillati</taxon>
        <taxon>Actinomycetota</taxon>
        <taxon>Actinomycetes</taxon>
        <taxon>Streptosporangiales</taxon>
        <taxon>Streptosporangiaceae</taxon>
        <taxon>Sphaerimonospora</taxon>
    </lineage>
</organism>
<feature type="domain" description="DUF397" evidence="1">
    <location>
        <begin position="6"/>
        <end position="60"/>
    </location>
</feature>
<comment type="caution">
    <text evidence="2">The sequence shown here is derived from an EMBL/GenBank/DDBJ whole genome shotgun (WGS) entry which is preliminary data.</text>
</comment>
<evidence type="ECO:0000259" key="1">
    <source>
        <dbReference type="Pfam" id="PF04149"/>
    </source>
</evidence>
<sequence>MDLSHAVWRKATYSNGANASCVEVAVNLPGMAAIRDTKRPEAGAQIVSLAAFQDLLKMVRTGKYDL</sequence>
<evidence type="ECO:0000313" key="2">
    <source>
        <dbReference type="EMBL" id="GIH73450.1"/>
    </source>
</evidence>
<dbReference type="InterPro" id="IPR007278">
    <property type="entry name" value="DUF397"/>
</dbReference>
<keyword evidence="3" id="KW-1185">Reference proteome</keyword>
<dbReference type="Proteomes" id="UP000610966">
    <property type="component" value="Unassembled WGS sequence"/>
</dbReference>
<evidence type="ECO:0000313" key="3">
    <source>
        <dbReference type="Proteomes" id="UP000610966"/>
    </source>
</evidence>
<dbReference type="AlphaFoldDB" id="A0A8J3REW3"/>
<protein>
    <recommendedName>
        <fullName evidence="1">DUF397 domain-containing protein</fullName>
    </recommendedName>
</protein>
<dbReference type="RefSeq" id="WP_204019075.1">
    <property type="nucleotide sequence ID" value="NZ_BOOG01000092.1"/>
</dbReference>